<dbReference type="RefSeq" id="WP_146463390.1">
    <property type="nucleotide sequence ID" value="NZ_VOGW01000013.1"/>
</dbReference>
<dbReference type="AlphaFoldDB" id="A0A5C6K4Z1"/>
<keyword evidence="2" id="KW-0732">Signal</keyword>
<feature type="signal peptide" evidence="2">
    <location>
        <begin position="1"/>
        <end position="27"/>
    </location>
</feature>
<evidence type="ECO:0000313" key="4">
    <source>
        <dbReference type="Proteomes" id="UP000320481"/>
    </source>
</evidence>
<organism evidence="3 4">
    <name type="scientific">Streptomyces misionensis</name>
    <dbReference type="NCBI Taxonomy" id="67331"/>
    <lineage>
        <taxon>Bacteria</taxon>
        <taxon>Bacillati</taxon>
        <taxon>Actinomycetota</taxon>
        <taxon>Actinomycetes</taxon>
        <taxon>Kitasatosporales</taxon>
        <taxon>Streptomycetaceae</taxon>
        <taxon>Streptomyces</taxon>
    </lineage>
</organism>
<keyword evidence="4" id="KW-1185">Reference proteome</keyword>
<feature type="chain" id="PRO_5022984954" evidence="2">
    <location>
        <begin position="28"/>
        <end position="72"/>
    </location>
</feature>
<gene>
    <name evidence="3" type="ORF">FRZ03_02045</name>
</gene>
<evidence type="ECO:0000256" key="2">
    <source>
        <dbReference type="SAM" id="SignalP"/>
    </source>
</evidence>
<reference evidence="3" key="1">
    <citation type="journal article" date="2019" name="Microbiol. Resour. Announc.">
        <title>Draft Genomic Sequences of Streptomyces misionensis and Streptomyces albidoflavus, bacteria applied for phytopathogen biocontrol.</title>
        <authorList>
            <person name="Pylro V."/>
            <person name="Dias A."/>
            <person name="Andreote F."/>
            <person name="Varani A."/>
            <person name="Andreote C."/>
            <person name="Bernardo E."/>
            <person name="Martins T."/>
        </authorList>
    </citation>
    <scope>NUCLEOTIDE SEQUENCE [LARGE SCALE GENOMIC DNA]</scope>
    <source>
        <strain evidence="3">66</strain>
    </source>
</reference>
<dbReference type="Proteomes" id="UP000320481">
    <property type="component" value="Unassembled WGS sequence"/>
</dbReference>
<sequence>MLDTRRVAATVTAAFALGIVLAGGASAAPALNGQRGAATGEVPWTLTTTVSAAAGTGSGSGEPTTNSEVPWT</sequence>
<feature type="region of interest" description="Disordered" evidence="1">
    <location>
        <begin position="52"/>
        <end position="72"/>
    </location>
</feature>
<dbReference type="EMBL" id="VOGW01000013">
    <property type="protein sequence ID" value="TWV57394.1"/>
    <property type="molecule type" value="Genomic_DNA"/>
</dbReference>
<evidence type="ECO:0000313" key="3">
    <source>
        <dbReference type="EMBL" id="TWV57394.1"/>
    </source>
</evidence>
<accession>A0A5C6K4Z1</accession>
<evidence type="ECO:0000256" key="1">
    <source>
        <dbReference type="SAM" id="MobiDB-lite"/>
    </source>
</evidence>
<protein>
    <submittedName>
        <fullName evidence="3">Uncharacterized protein</fullName>
    </submittedName>
</protein>
<name>A0A5C6K4Z1_9ACTN</name>
<proteinExistence type="predicted"/>
<comment type="caution">
    <text evidence="3">The sequence shown here is derived from an EMBL/GenBank/DDBJ whole genome shotgun (WGS) entry which is preliminary data.</text>
</comment>